<keyword evidence="1" id="KW-0812">Transmembrane</keyword>
<keyword evidence="1" id="KW-0472">Membrane</keyword>
<proteinExistence type="predicted"/>
<dbReference type="InterPro" id="IPR036179">
    <property type="entry name" value="Ig-like_dom_sf"/>
</dbReference>
<reference evidence="2" key="1">
    <citation type="submission" date="2022-08" db="EMBL/GenBank/DDBJ databases">
        <title>Genome sequencing of akame (Lates japonicus).</title>
        <authorList>
            <person name="Hashiguchi Y."/>
            <person name="Takahashi H."/>
        </authorList>
    </citation>
    <scope>NUCLEOTIDE SEQUENCE</scope>
    <source>
        <strain evidence="2">Kochi</strain>
    </source>
</reference>
<dbReference type="SUPFAM" id="SSF48726">
    <property type="entry name" value="Immunoglobulin"/>
    <property type="match status" value="1"/>
</dbReference>
<gene>
    <name evidence="2" type="ORF">AKAME5_002886200</name>
</gene>
<evidence type="ECO:0000256" key="1">
    <source>
        <dbReference type="SAM" id="Phobius"/>
    </source>
</evidence>
<name>A0AAD3R7N1_LATJO</name>
<feature type="transmembrane region" description="Helical" evidence="1">
    <location>
        <begin position="78"/>
        <end position="96"/>
    </location>
</feature>
<sequence>MEWLWLSPTDTEPVVFPDQGSLSSHRQHGDGTFSLSSHLTVPPSVSPGTKIICVVSHLALDAPLYMSIVVESPETDSYWWFLGFLIITVLFFYQVMR</sequence>
<organism evidence="2 3">
    <name type="scientific">Lates japonicus</name>
    <name type="common">Japanese lates</name>
    <dbReference type="NCBI Taxonomy" id="270547"/>
    <lineage>
        <taxon>Eukaryota</taxon>
        <taxon>Metazoa</taxon>
        <taxon>Chordata</taxon>
        <taxon>Craniata</taxon>
        <taxon>Vertebrata</taxon>
        <taxon>Euteleostomi</taxon>
        <taxon>Actinopterygii</taxon>
        <taxon>Neopterygii</taxon>
        <taxon>Teleostei</taxon>
        <taxon>Neoteleostei</taxon>
        <taxon>Acanthomorphata</taxon>
        <taxon>Carangaria</taxon>
        <taxon>Carangaria incertae sedis</taxon>
        <taxon>Centropomidae</taxon>
        <taxon>Lates</taxon>
    </lineage>
</organism>
<comment type="caution">
    <text evidence="2">The sequence shown here is derived from an EMBL/GenBank/DDBJ whole genome shotgun (WGS) entry which is preliminary data.</text>
</comment>
<dbReference type="EMBL" id="BRZM01004677">
    <property type="protein sequence ID" value="GLD58832.1"/>
    <property type="molecule type" value="Genomic_DNA"/>
</dbReference>
<protein>
    <submittedName>
        <fullName evidence="2">Tapasin-related protein isoform X1</fullName>
    </submittedName>
</protein>
<keyword evidence="1" id="KW-1133">Transmembrane helix</keyword>
<evidence type="ECO:0000313" key="3">
    <source>
        <dbReference type="Proteomes" id="UP001279410"/>
    </source>
</evidence>
<keyword evidence="3" id="KW-1185">Reference proteome</keyword>
<dbReference type="Proteomes" id="UP001279410">
    <property type="component" value="Unassembled WGS sequence"/>
</dbReference>
<dbReference type="Gene3D" id="2.60.40.10">
    <property type="entry name" value="Immunoglobulins"/>
    <property type="match status" value="1"/>
</dbReference>
<evidence type="ECO:0000313" key="2">
    <source>
        <dbReference type="EMBL" id="GLD58832.1"/>
    </source>
</evidence>
<accession>A0AAD3R7N1</accession>
<dbReference type="AlphaFoldDB" id="A0AAD3R7N1"/>
<dbReference type="InterPro" id="IPR013783">
    <property type="entry name" value="Ig-like_fold"/>
</dbReference>